<keyword evidence="3" id="KW-1185">Reference proteome</keyword>
<dbReference type="RefSeq" id="WP_073047553.1">
    <property type="nucleotide sequence ID" value="NZ_FQUO01000020.1"/>
</dbReference>
<dbReference type="STRING" id="1302690.BUE76_00300"/>
<evidence type="ECO:0000313" key="3">
    <source>
        <dbReference type="Proteomes" id="UP000184368"/>
    </source>
</evidence>
<feature type="signal peptide" evidence="1">
    <location>
        <begin position="1"/>
        <end position="18"/>
    </location>
</feature>
<gene>
    <name evidence="2" type="ORF">SAMN05444008_12085</name>
</gene>
<protein>
    <submittedName>
        <fullName evidence="2">Uncharacterized protein</fullName>
    </submittedName>
</protein>
<name>A0A1M5HW40_9BACT</name>
<proteinExistence type="predicted"/>
<keyword evidence="1" id="KW-0732">Signal</keyword>
<evidence type="ECO:0000313" key="2">
    <source>
        <dbReference type="EMBL" id="SHG20103.1"/>
    </source>
</evidence>
<organism evidence="2 3">
    <name type="scientific">Cnuella takakiae</name>
    <dbReference type="NCBI Taxonomy" id="1302690"/>
    <lineage>
        <taxon>Bacteria</taxon>
        <taxon>Pseudomonadati</taxon>
        <taxon>Bacteroidota</taxon>
        <taxon>Chitinophagia</taxon>
        <taxon>Chitinophagales</taxon>
        <taxon>Chitinophagaceae</taxon>
        <taxon>Cnuella</taxon>
    </lineage>
</organism>
<dbReference type="Proteomes" id="UP000184368">
    <property type="component" value="Unassembled WGS sequence"/>
</dbReference>
<reference evidence="2 3" key="1">
    <citation type="submission" date="2016-11" db="EMBL/GenBank/DDBJ databases">
        <authorList>
            <person name="Jaros S."/>
            <person name="Januszkiewicz K."/>
            <person name="Wedrychowicz H."/>
        </authorList>
    </citation>
    <scope>NUCLEOTIDE SEQUENCE [LARGE SCALE GENOMIC DNA]</scope>
    <source>
        <strain evidence="2 3">DSM 26897</strain>
    </source>
</reference>
<dbReference type="EMBL" id="FQUO01000020">
    <property type="protein sequence ID" value="SHG20103.1"/>
    <property type="molecule type" value="Genomic_DNA"/>
</dbReference>
<sequence length="217" mass="24865">MSKLLFPLALALSSVATAQRVVIHQDLIQQSTANTAFKVALHGQYRDKLAQVEENRRGILTHVTTVEEVHRKVFNTLTNVDGALRNGRTLWYIGQKVPQIFTNLKTAAVLAKDKPYLVHLLAGHSQLIMGRVGRLRQYLQELVLQNDPQVLINPIQREKMVHEVYTDISIIHSVSNSMVSMFKLYNLQDAVEKIVPLKMYYNMDRTLVQDIMRKTKF</sequence>
<evidence type="ECO:0000256" key="1">
    <source>
        <dbReference type="SAM" id="SignalP"/>
    </source>
</evidence>
<dbReference type="AlphaFoldDB" id="A0A1M5HW40"/>
<accession>A0A1M5HW40</accession>
<feature type="chain" id="PRO_5012138225" evidence="1">
    <location>
        <begin position="19"/>
        <end position="217"/>
    </location>
</feature>